<gene>
    <name evidence="5" type="ORF">PXEA_LOCUS30952</name>
</gene>
<evidence type="ECO:0000256" key="2">
    <source>
        <dbReference type="ARBA" id="ARBA00013350"/>
    </source>
</evidence>
<comment type="subunit">
    <text evidence="3">Component of the oligosaccharyltransferase (OST) complex.</text>
</comment>
<evidence type="ECO:0000256" key="1">
    <source>
        <dbReference type="ARBA" id="ARBA00004115"/>
    </source>
</evidence>
<comment type="similarity">
    <text evidence="3">Belongs to the DDOST 48 kDa subunit family.</text>
</comment>
<feature type="chain" id="PRO_5018813139" description="Dolichyl-diphosphooligosaccharide--protein glycosyltransferase 48 kDa subunit" evidence="3">
    <location>
        <begin position="26"/>
        <end position="269"/>
    </location>
</feature>
<dbReference type="UniPathway" id="UPA00378"/>
<feature type="domain" description="OST48 N-terminal" evidence="4">
    <location>
        <begin position="34"/>
        <end position="262"/>
    </location>
</feature>
<proteinExistence type="inferred from homology"/>
<dbReference type="GO" id="GO:0018279">
    <property type="term" value="P:protein N-linked glycosylation via asparagine"/>
    <property type="evidence" value="ECO:0007669"/>
    <property type="project" value="UniProtKB-UniRule"/>
</dbReference>
<comment type="subcellular location">
    <subcellularLocation>
        <location evidence="1 3">Endoplasmic reticulum membrane</location>
        <topology evidence="1 3">Single-pass type I membrane protein</topology>
    </subcellularLocation>
</comment>
<dbReference type="PANTHER" id="PTHR10830:SF0">
    <property type="entry name" value="DOLICHYL-DIPHOSPHOOLIGOSACCHARIDE--PROTEIN GLYCOSYLTRANSFERASE 48 KDA SUBUNIT"/>
    <property type="match status" value="1"/>
</dbReference>
<name>A0A448XIJ2_9PLAT</name>
<evidence type="ECO:0000313" key="5">
    <source>
        <dbReference type="EMBL" id="VEL37512.1"/>
    </source>
</evidence>
<dbReference type="PANTHER" id="PTHR10830">
    <property type="entry name" value="DOLICHYL-DIPHOSPHOOLIGOSACCHARIDE--PROTEIN GLYCOSYLTRANSFERASE 48 KDA SUBUNIT"/>
    <property type="match status" value="1"/>
</dbReference>
<dbReference type="AlphaFoldDB" id="A0A448XIJ2"/>
<keyword evidence="3" id="KW-0732">Signal</keyword>
<dbReference type="Proteomes" id="UP000784294">
    <property type="component" value="Unassembled WGS sequence"/>
</dbReference>
<protein>
    <recommendedName>
        <fullName evidence="2 3">Dolichyl-diphosphooligosaccharide--protein glycosyltransferase 48 kDa subunit</fullName>
        <shortName evidence="3">Oligosaccharyl transferase 48 kDa subunit</shortName>
    </recommendedName>
</protein>
<dbReference type="PROSITE" id="PS51257">
    <property type="entry name" value="PROKAR_LIPOPROTEIN"/>
    <property type="match status" value="1"/>
</dbReference>
<reference evidence="5" key="1">
    <citation type="submission" date="2018-11" db="EMBL/GenBank/DDBJ databases">
        <authorList>
            <consortium name="Pathogen Informatics"/>
        </authorList>
    </citation>
    <scope>NUCLEOTIDE SEQUENCE</scope>
</reference>
<dbReference type="EMBL" id="CAAALY010255205">
    <property type="protein sequence ID" value="VEL37512.1"/>
    <property type="molecule type" value="Genomic_DNA"/>
</dbReference>
<accession>A0A448XIJ2</accession>
<comment type="function">
    <text evidence="3">Subunit of the oligosaccharyl transferase (OST) complex that catalyzes the initial transfer of a defined glycan (Glc(3)Man(9)GlcNAc(2) in eukaryotes) from the lipid carrier dolichol-pyrophosphate to an asparagine residue within an Asn-X-Ser/Thr consensus motif in nascent polypeptide chains, the first step in protein N-glycosylation. N-glycosylation occurs cotranslationally and the complex associates with the Sec61 complex at the channel-forming translocon complex that mediates protein translocation across the endoplasmic reticulum (ER).</text>
</comment>
<keyword evidence="6" id="KW-1185">Reference proteome</keyword>
<dbReference type="GO" id="GO:0008250">
    <property type="term" value="C:oligosaccharyltransferase complex"/>
    <property type="evidence" value="ECO:0007669"/>
    <property type="project" value="TreeGrafter"/>
</dbReference>
<comment type="caution">
    <text evidence="5">The sequence shown here is derived from an EMBL/GenBank/DDBJ whole genome shotgun (WGS) entry which is preliminary data.</text>
</comment>
<sequence>MKYCFRGHVMHPLLILFTFFGLCSCHINDNVDRKILVLLENLAIRETHSSFFKMLKDRSYELTYKFADDFSLNLMKFGEYAFKHLIIFAPSAREFGGKLDVKSIVRFIDEGGHVLVAGSPDIGEAIRELGSECGVEFDEDKTYVIDHLNYDKKDDGKHTLVVVPPDNLANLPIITGTNHSKPFLYRGVGLSVDVENPLLTDILHGSLTSYSYNPDKPINDYPNGVGINTVLIAALQARNNARSVFIGSLEFFSDEFFSWNAENAYTGKM</sequence>
<evidence type="ECO:0000256" key="3">
    <source>
        <dbReference type="RuleBase" id="RU361142"/>
    </source>
</evidence>
<organism evidence="5 6">
    <name type="scientific">Protopolystoma xenopodis</name>
    <dbReference type="NCBI Taxonomy" id="117903"/>
    <lineage>
        <taxon>Eukaryota</taxon>
        <taxon>Metazoa</taxon>
        <taxon>Spiralia</taxon>
        <taxon>Lophotrochozoa</taxon>
        <taxon>Platyhelminthes</taxon>
        <taxon>Monogenea</taxon>
        <taxon>Polyopisthocotylea</taxon>
        <taxon>Polystomatidea</taxon>
        <taxon>Polystomatidae</taxon>
        <taxon>Protopolystoma</taxon>
    </lineage>
</organism>
<evidence type="ECO:0000259" key="4">
    <source>
        <dbReference type="Pfam" id="PF03345"/>
    </source>
</evidence>
<feature type="signal peptide" evidence="3">
    <location>
        <begin position="1"/>
        <end position="25"/>
    </location>
</feature>
<evidence type="ECO:0000313" key="6">
    <source>
        <dbReference type="Proteomes" id="UP000784294"/>
    </source>
</evidence>
<keyword evidence="3" id="KW-0256">Endoplasmic reticulum</keyword>
<dbReference type="InterPro" id="IPR005013">
    <property type="entry name" value="DDOST_48_kDa_subunit"/>
</dbReference>
<comment type="pathway">
    <text evidence="3">Protein modification; protein glycosylation.</text>
</comment>
<dbReference type="OrthoDB" id="29105at2759"/>
<dbReference type="InterPro" id="IPR055457">
    <property type="entry name" value="OST48_N"/>
</dbReference>
<dbReference type="Pfam" id="PF03345">
    <property type="entry name" value="OST48_N"/>
    <property type="match status" value="1"/>
</dbReference>